<dbReference type="Pfam" id="PF01476">
    <property type="entry name" value="LysM"/>
    <property type="match status" value="2"/>
</dbReference>
<accession>A0A9P5UCX7</accession>
<dbReference type="Proteomes" id="UP000772434">
    <property type="component" value="Unassembled WGS sequence"/>
</dbReference>
<dbReference type="OrthoDB" id="5985073at2759"/>
<name>A0A9P5UCX7_9AGAR</name>
<comment type="caution">
    <text evidence="5">The sequence shown here is derived from an EMBL/GenBank/DDBJ whole genome shotgun (WGS) entry which is preliminary data.</text>
</comment>
<keyword evidence="6" id="KW-1185">Reference proteome</keyword>
<evidence type="ECO:0000256" key="3">
    <source>
        <dbReference type="SAM" id="SignalP"/>
    </source>
</evidence>
<dbReference type="InterPro" id="IPR018392">
    <property type="entry name" value="LysM"/>
</dbReference>
<dbReference type="SUPFAM" id="SSF54106">
    <property type="entry name" value="LysM domain"/>
    <property type="match status" value="2"/>
</dbReference>
<evidence type="ECO:0000313" key="6">
    <source>
        <dbReference type="Proteomes" id="UP000772434"/>
    </source>
</evidence>
<feature type="domain" description="LysM" evidence="4">
    <location>
        <begin position="93"/>
        <end position="139"/>
    </location>
</feature>
<feature type="domain" description="LysM" evidence="4">
    <location>
        <begin position="35"/>
        <end position="81"/>
    </location>
</feature>
<dbReference type="PANTHER" id="PTHR34997">
    <property type="entry name" value="AM15"/>
    <property type="match status" value="1"/>
</dbReference>
<evidence type="ECO:0000313" key="5">
    <source>
        <dbReference type="EMBL" id="KAF9073623.1"/>
    </source>
</evidence>
<sequence length="144" mass="14909">MFTQLSLLAMVTAAICVNGAVFPALLAARQTTCSSTYTVVSGDTCDAIAVKNNVTVAALEAANPDIDAQCDNLFVGESLCIPGTTIANSTCQVEFTVQSGDDCFDIAEQFNVTLAALEAANPQVDPLCDNLLPGEVLCIPTAES</sequence>
<dbReference type="SMART" id="SM00257">
    <property type="entry name" value="LysM"/>
    <property type="match status" value="2"/>
</dbReference>
<feature type="signal peptide" evidence="3">
    <location>
        <begin position="1"/>
        <end position="19"/>
    </location>
</feature>
<dbReference type="Gene3D" id="3.10.350.10">
    <property type="entry name" value="LysM domain"/>
    <property type="match status" value="2"/>
</dbReference>
<evidence type="ECO:0000256" key="2">
    <source>
        <dbReference type="ARBA" id="ARBA00023026"/>
    </source>
</evidence>
<keyword evidence="3" id="KW-0732">Signal</keyword>
<feature type="chain" id="PRO_5040230475" description="LysM domain-containing protein" evidence="3">
    <location>
        <begin position="20"/>
        <end position="144"/>
    </location>
</feature>
<protein>
    <recommendedName>
        <fullName evidence="4">LysM domain-containing protein</fullName>
    </recommendedName>
</protein>
<dbReference type="PROSITE" id="PS51782">
    <property type="entry name" value="LYSM"/>
    <property type="match status" value="2"/>
</dbReference>
<organism evidence="5 6">
    <name type="scientific">Rhodocollybia butyracea</name>
    <dbReference type="NCBI Taxonomy" id="206335"/>
    <lineage>
        <taxon>Eukaryota</taxon>
        <taxon>Fungi</taxon>
        <taxon>Dikarya</taxon>
        <taxon>Basidiomycota</taxon>
        <taxon>Agaricomycotina</taxon>
        <taxon>Agaricomycetes</taxon>
        <taxon>Agaricomycetidae</taxon>
        <taxon>Agaricales</taxon>
        <taxon>Marasmiineae</taxon>
        <taxon>Omphalotaceae</taxon>
        <taxon>Rhodocollybia</taxon>
    </lineage>
</organism>
<evidence type="ECO:0000256" key="1">
    <source>
        <dbReference type="ARBA" id="ARBA00022669"/>
    </source>
</evidence>
<keyword evidence="1" id="KW-0147">Chitin-binding</keyword>
<dbReference type="PANTHER" id="PTHR34997:SF1">
    <property type="entry name" value="PEPTIDOGLYCAN-BINDING LYSIN DOMAIN"/>
    <property type="match status" value="1"/>
</dbReference>
<dbReference type="EMBL" id="JADNRY010000017">
    <property type="protein sequence ID" value="KAF9073623.1"/>
    <property type="molecule type" value="Genomic_DNA"/>
</dbReference>
<gene>
    <name evidence="5" type="ORF">BDP27DRAFT_1318602</name>
</gene>
<evidence type="ECO:0000259" key="4">
    <source>
        <dbReference type="PROSITE" id="PS51782"/>
    </source>
</evidence>
<reference evidence="5" key="1">
    <citation type="submission" date="2020-11" db="EMBL/GenBank/DDBJ databases">
        <authorList>
            <consortium name="DOE Joint Genome Institute"/>
            <person name="Ahrendt S."/>
            <person name="Riley R."/>
            <person name="Andreopoulos W."/>
            <person name="Labutti K."/>
            <person name="Pangilinan J."/>
            <person name="Ruiz-Duenas F.J."/>
            <person name="Barrasa J.M."/>
            <person name="Sanchez-Garcia M."/>
            <person name="Camarero S."/>
            <person name="Miyauchi S."/>
            <person name="Serrano A."/>
            <person name="Linde D."/>
            <person name="Babiker R."/>
            <person name="Drula E."/>
            <person name="Ayuso-Fernandez I."/>
            <person name="Pacheco R."/>
            <person name="Padilla G."/>
            <person name="Ferreira P."/>
            <person name="Barriuso J."/>
            <person name="Kellner H."/>
            <person name="Castanera R."/>
            <person name="Alfaro M."/>
            <person name="Ramirez L."/>
            <person name="Pisabarro A.G."/>
            <person name="Kuo A."/>
            <person name="Tritt A."/>
            <person name="Lipzen A."/>
            <person name="He G."/>
            <person name="Yan M."/>
            <person name="Ng V."/>
            <person name="Cullen D."/>
            <person name="Martin F."/>
            <person name="Rosso M.-N."/>
            <person name="Henrissat B."/>
            <person name="Hibbett D."/>
            <person name="Martinez A.T."/>
            <person name="Grigoriev I.V."/>
        </authorList>
    </citation>
    <scope>NUCLEOTIDE SEQUENCE</scope>
    <source>
        <strain evidence="5">AH 40177</strain>
    </source>
</reference>
<dbReference type="CDD" id="cd00118">
    <property type="entry name" value="LysM"/>
    <property type="match status" value="2"/>
</dbReference>
<dbReference type="InterPro" id="IPR052210">
    <property type="entry name" value="LysM1-like"/>
</dbReference>
<proteinExistence type="predicted"/>
<keyword evidence="2" id="KW-0843">Virulence</keyword>
<dbReference type="AlphaFoldDB" id="A0A9P5UCX7"/>
<dbReference type="GO" id="GO:0008061">
    <property type="term" value="F:chitin binding"/>
    <property type="evidence" value="ECO:0007669"/>
    <property type="project" value="UniProtKB-KW"/>
</dbReference>
<dbReference type="InterPro" id="IPR036779">
    <property type="entry name" value="LysM_dom_sf"/>
</dbReference>